<name>A0A0F9VFJ3_9ZZZZ</name>
<keyword evidence="1" id="KW-1133">Transmembrane helix</keyword>
<dbReference type="AlphaFoldDB" id="A0A0F9VFJ3"/>
<organism evidence="2">
    <name type="scientific">marine sediment metagenome</name>
    <dbReference type="NCBI Taxonomy" id="412755"/>
    <lineage>
        <taxon>unclassified sequences</taxon>
        <taxon>metagenomes</taxon>
        <taxon>ecological metagenomes</taxon>
    </lineage>
</organism>
<gene>
    <name evidence="2" type="ORF">LCGC14_0146740</name>
</gene>
<evidence type="ECO:0000313" key="2">
    <source>
        <dbReference type="EMBL" id="KKN98562.1"/>
    </source>
</evidence>
<dbReference type="EMBL" id="LAZR01000051">
    <property type="protein sequence ID" value="KKN98562.1"/>
    <property type="molecule type" value="Genomic_DNA"/>
</dbReference>
<sequence length="259" mass="27192">MNANIDREELLGMADFLLKEAKDKKTYPFSRAATDPAFQGAGVTGLGLGITGAVAHGAKKIVKTRKGLQAMARLGQELGLAGSRKAAVRGASKLPKKLLIGGAVASGLAGLGAAGVTSLSRRQQMRGLAGRKARGGKGMTARERKLTGIKKSASLIKEALPIGQRLPKKEQIKKMITAYKDIVKGKNVASAKRTKKMWSGAQSRRAKWNIANPKKSGLRPEQKAFHKAKSRVSNAQLERAVAIGVPALGVGGLSAAALK</sequence>
<keyword evidence="1" id="KW-0472">Membrane</keyword>
<evidence type="ECO:0000256" key="1">
    <source>
        <dbReference type="SAM" id="Phobius"/>
    </source>
</evidence>
<protein>
    <submittedName>
        <fullName evidence="2">Uncharacterized protein</fullName>
    </submittedName>
</protein>
<accession>A0A0F9VFJ3</accession>
<reference evidence="2" key="1">
    <citation type="journal article" date="2015" name="Nature">
        <title>Complex archaea that bridge the gap between prokaryotes and eukaryotes.</title>
        <authorList>
            <person name="Spang A."/>
            <person name="Saw J.H."/>
            <person name="Jorgensen S.L."/>
            <person name="Zaremba-Niedzwiedzka K."/>
            <person name="Martijn J."/>
            <person name="Lind A.E."/>
            <person name="van Eijk R."/>
            <person name="Schleper C."/>
            <person name="Guy L."/>
            <person name="Ettema T.J."/>
        </authorList>
    </citation>
    <scope>NUCLEOTIDE SEQUENCE</scope>
</reference>
<comment type="caution">
    <text evidence="2">The sequence shown here is derived from an EMBL/GenBank/DDBJ whole genome shotgun (WGS) entry which is preliminary data.</text>
</comment>
<feature type="transmembrane region" description="Helical" evidence="1">
    <location>
        <begin position="98"/>
        <end position="119"/>
    </location>
</feature>
<keyword evidence="1" id="KW-0812">Transmembrane</keyword>
<proteinExistence type="predicted"/>